<feature type="non-terminal residue" evidence="1">
    <location>
        <position position="48"/>
    </location>
</feature>
<dbReference type="AlphaFoldDB" id="A0A382D5U0"/>
<evidence type="ECO:0000313" key="1">
    <source>
        <dbReference type="EMBL" id="SVB33655.1"/>
    </source>
</evidence>
<sequence>MRFNEFERDALISYGKKQGYITEGMSDEQIDEILPAVAAAGRMAAKGV</sequence>
<gene>
    <name evidence="1" type="ORF">METZ01_LOCUS186509</name>
</gene>
<proteinExistence type="predicted"/>
<organism evidence="1">
    <name type="scientific">marine metagenome</name>
    <dbReference type="NCBI Taxonomy" id="408172"/>
    <lineage>
        <taxon>unclassified sequences</taxon>
        <taxon>metagenomes</taxon>
        <taxon>ecological metagenomes</taxon>
    </lineage>
</organism>
<protein>
    <submittedName>
        <fullName evidence="1">Uncharacterized protein</fullName>
    </submittedName>
</protein>
<accession>A0A382D5U0</accession>
<dbReference type="EMBL" id="UINC01037729">
    <property type="protein sequence ID" value="SVB33655.1"/>
    <property type="molecule type" value="Genomic_DNA"/>
</dbReference>
<reference evidence="1" key="1">
    <citation type="submission" date="2018-05" db="EMBL/GenBank/DDBJ databases">
        <authorList>
            <person name="Lanie J.A."/>
            <person name="Ng W.-L."/>
            <person name="Kazmierczak K.M."/>
            <person name="Andrzejewski T.M."/>
            <person name="Davidsen T.M."/>
            <person name="Wayne K.J."/>
            <person name="Tettelin H."/>
            <person name="Glass J.I."/>
            <person name="Rusch D."/>
            <person name="Podicherti R."/>
            <person name="Tsui H.-C.T."/>
            <person name="Winkler M.E."/>
        </authorList>
    </citation>
    <scope>NUCLEOTIDE SEQUENCE</scope>
</reference>
<name>A0A382D5U0_9ZZZZ</name>